<dbReference type="GO" id="GO:0015768">
    <property type="term" value="P:maltose transport"/>
    <property type="evidence" value="ECO:0007669"/>
    <property type="project" value="TreeGrafter"/>
</dbReference>
<dbReference type="Pfam" id="PF01547">
    <property type="entry name" value="SBP_bac_1"/>
    <property type="match status" value="1"/>
</dbReference>
<dbReference type="RefSeq" id="WP_151598448.1">
    <property type="nucleotide sequence ID" value="NZ_WBMS02000045.1"/>
</dbReference>
<dbReference type="EMBL" id="WBMS02000045">
    <property type="protein sequence ID" value="MWA06041.1"/>
    <property type="molecule type" value="Genomic_DNA"/>
</dbReference>
<dbReference type="GO" id="GO:0042956">
    <property type="term" value="P:maltodextrin transmembrane transport"/>
    <property type="evidence" value="ECO:0007669"/>
    <property type="project" value="TreeGrafter"/>
</dbReference>
<keyword evidence="3" id="KW-0732">Signal</keyword>
<proteinExistence type="inferred from homology"/>
<comment type="caution">
    <text evidence="4">The sequence shown here is derived from an EMBL/GenBank/DDBJ whole genome shotgun (WGS) entry which is preliminary data.</text>
</comment>
<sequence>MKRHLIGAIAAGLTVALGVSGCGKGSSSGGDDSDGKTIKFVAAIYDDNTKPFWDALIKDFEAKNSGYKVNLEMVDWTQMDAKVKTYVQTKQVPDILNYNAFSDFARDGLLYKASEVVSPATLSDFTPTFVEQAKYNGEQYTLPFISSARLMFYNKDLFKKAGITDPPKTWADIKADAQKVKKTGAIGYGLPLGPEEAQAEFYSWAMNDNGGWVDSSGKWAINQPANIDTLNFLKDLNKSGLTQPNPESTDRKTVFNQFAQGKIGMAIGGPFTKAGFITPANPNLNFGVTSLPVKNAGSQPNTLGVMDVLDAFKKNDGKNKEAVRKFLDFFYQKDNVSRFLSKEGFLPTTKSAGDALSSDPYMKQFVDALPTSKFAPTSNPAWSAVAGAVKQSLGTSVADKDPKKVLDEIQQTAEKAS</sequence>
<evidence type="ECO:0000256" key="1">
    <source>
        <dbReference type="ARBA" id="ARBA00008520"/>
    </source>
</evidence>
<name>A0A6I4MRQ0_9ACTN</name>
<keyword evidence="5" id="KW-1185">Reference proteome</keyword>
<evidence type="ECO:0000313" key="4">
    <source>
        <dbReference type="EMBL" id="MWA06041.1"/>
    </source>
</evidence>
<dbReference type="GO" id="GO:1901982">
    <property type="term" value="F:maltose binding"/>
    <property type="evidence" value="ECO:0007669"/>
    <property type="project" value="TreeGrafter"/>
</dbReference>
<protein>
    <submittedName>
        <fullName evidence="4">Extracellular solute-binding protein</fullName>
    </submittedName>
</protein>
<dbReference type="Gene3D" id="3.40.190.10">
    <property type="entry name" value="Periplasmic binding protein-like II"/>
    <property type="match status" value="2"/>
</dbReference>
<organism evidence="4 5">
    <name type="scientific">Actinomadura physcomitrii</name>
    <dbReference type="NCBI Taxonomy" id="2650748"/>
    <lineage>
        <taxon>Bacteria</taxon>
        <taxon>Bacillati</taxon>
        <taxon>Actinomycetota</taxon>
        <taxon>Actinomycetes</taxon>
        <taxon>Streptosporangiales</taxon>
        <taxon>Thermomonosporaceae</taxon>
        <taxon>Actinomadura</taxon>
    </lineage>
</organism>
<evidence type="ECO:0000256" key="2">
    <source>
        <dbReference type="ARBA" id="ARBA00022448"/>
    </source>
</evidence>
<keyword evidence="2" id="KW-0813">Transport</keyword>
<reference evidence="4" key="1">
    <citation type="submission" date="2019-12" db="EMBL/GenBank/DDBJ databases">
        <title>Actinomadura physcomitrii sp. nov., a novel actinomycete isolated from moss [Physcomitrium sphaericum (Ludw) Fuernr].</title>
        <authorList>
            <person name="Zhuang X."/>
        </authorList>
    </citation>
    <scope>NUCLEOTIDE SEQUENCE [LARGE SCALE GENOMIC DNA]</scope>
    <source>
        <strain evidence="4">LD22</strain>
    </source>
</reference>
<evidence type="ECO:0000313" key="5">
    <source>
        <dbReference type="Proteomes" id="UP000462055"/>
    </source>
</evidence>
<gene>
    <name evidence="4" type="ORF">F8568_037965</name>
</gene>
<dbReference type="SUPFAM" id="SSF53850">
    <property type="entry name" value="Periplasmic binding protein-like II"/>
    <property type="match status" value="1"/>
</dbReference>
<dbReference type="GO" id="GO:0055052">
    <property type="term" value="C:ATP-binding cassette (ABC) transporter complex, substrate-binding subunit-containing"/>
    <property type="evidence" value="ECO:0007669"/>
    <property type="project" value="TreeGrafter"/>
</dbReference>
<accession>A0A6I4MRQ0</accession>
<dbReference type="PROSITE" id="PS51257">
    <property type="entry name" value="PROKAR_LIPOPROTEIN"/>
    <property type="match status" value="1"/>
</dbReference>
<dbReference type="PANTHER" id="PTHR30061:SF50">
    <property type="entry name" value="MALTOSE_MALTODEXTRIN-BINDING PERIPLASMIC PROTEIN"/>
    <property type="match status" value="1"/>
</dbReference>
<dbReference type="AlphaFoldDB" id="A0A6I4MRQ0"/>
<evidence type="ECO:0000256" key="3">
    <source>
        <dbReference type="ARBA" id="ARBA00022729"/>
    </source>
</evidence>
<dbReference type="InterPro" id="IPR006059">
    <property type="entry name" value="SBP"/>
</dbReference>
<comment type="similarity">
    <text evidence="1">Belongs to the bacterial solute-binding protein 1 family.</text>
</comment>
<dbReference type="PANTHER" id="PTHR30061">
    <property type="entry name" value="MALTOSE-BINDING PERIPLASMIC PROTEIN"/>
    <property type="match status" value="1"/>
</dbReference>
<dbReference type="Proteomes" id="UP000462055">
    <property type="component" value="Unassembled WGS sequence"/>
</dbReference>